<dbReference type="InterPro" id="IPR027417">
    <property type="entry name" value="P-loop_NTPase"/>
</dbReference>
<dbReference type="SUPFAM" id="SSF46894">
    <property type="entry name" value="C-terminal effector domain of the bipartite response regulators"/>
    <property type="match status" value="1"/>
</dbReference>
<dbReference type="Pfam" id="PF13424">
    <property type="entry name" value="TPR_12"/>
    <property type="match status" value="2"/>
</dbReference>
<dbReference type="SMART" id="SM00028">
    <property type="entry name" value="TPR"/>
    <property type="match status" value="7"/>
</dbReference>
<dbReference type="EMBL" id="AP011802">
    <property type="protein sequence ID" value="BAL58920.1"/>
    <property type="molecule type" value="Genomic_DNA"/>
</dbReference>
<dbReference type="Pfam" id="PF13191">
    <property type="entry name" value="AAA_16"/>
    <property type="match status" value="1"/>
</dbReference>
<name>H5SRY4_ACEAU</name>
<protein>
    <submittedName>
        <fullName evidence="5">Transcriptional activator domain-containing protein</fullName>
    </submittedName>
</protein>
<dbReference type="Gene3D" id="1.10.10.10">
    <property type="entry name" value="Winged helix-like DNA-binding domain superfamily/Winged helix DNA-binding domain"/>
    <property type="match status" value="1"/>
</dbReference>
<feature type="repeat" description="TPR" evidence="3">
    <location>
        <begin position="155"/>
        <end position="188"/>
    </location>
</feature>
<dbReference type="GO" id="GO:0004016">
    <property type="term" value="F:adenylate cyclase activity"/>
    <property type="evidence" value="ECO:0007669"/>
    <property type="project" value="TreeGrafter"/>
</dbReference>
<evidence type="ECO:0000256" key="3">
    <source>
        <dbReference type="PROSITE-ProRule" id="PRU00339"/>
    </source>
</evidence>
<dbReference type="SUPFAM" id="SSF48452">
    <property type="entry name" value="TPR-like"/>
    <property type="match status" value="3"/>
</dbReference>
<organism evidence="5">
    <name type="scientific">Acetithermum autotrophicum</name>
    <dbReference type="NCBI Taxonomy" id="1446466"/>
    <lineage>
        <taxon>Bacteria</taxon>
        <taxon>Candidatus Bipolaricaulota</taxon>
        <taxon>Candidatus Acetithermum</taxon>
    </lineage>
</organism>
<evidence type="ECO:0000259" key="4">
    <source>
        <dbReference type="SMART" id="SM01043"/>
    </source>
</evidence>
<gene>
    <name evidence="5" type="ORF">HGMM_OP3C075</name>
</gene>
<dbReference type="GO" id="GO:0005524">
    <property type="term" value="F:ATP binding"/>
    <property type="evidence" value="ECO:0007669"/>
    <property type="project" value="UniProtKB-KW"/>
</dbReference>
<dbReference type="PROSITE" id="PS50005">
    <property type="entry name" value="TPR"/>
    <property type="match status" value="2"/>
</dbReference>
<dbReference type="GO" id="GO:0006355">
    <property type="term" value="P:regulation of DNA-templated transcription"/>
    <property type="evidence" value="ECO:0007669"/>
    <property type="project" value="InterPro"/>
</dbReference>
<evidence type="ECO:0000313" key="5">
    <source>
        <dbReference type="EMBL" id="BAL58920.1"/>
    </source>
</evidence>
<keyword evidence="1" id="KW-0547">Nucleotide-binding</keyword>
<evidence type="ECO:0000256" key="2">
    <source>
        <dbReference type="ARBA" id="ARBA00022840"/>
    </source>
</evidence>
<reference evidence="5" key="1">
    <citation type="journal article" date="2005" name="Environ. Microbiol.">
        <title>Genetic and functional properties of uncultivated thermophilic crenarchaeotes from a subsurface gold mine as revealed by analysis of genome fragments.</title>
        <authorList>
            <person name="Nunoura T."/>
            <person name="Hirayama H."/>
            <person name="Takami H."/>
            <person name="Oida H."/>
            <person name="Nishi S."/>
            <person name="Shimamura S."/>
            <person name="Suzuki Y."/>
            <person name="Inagaki F."/>
            <person name="Takai K."/>
            <person name="Nealson K.H."/>
            <person name="Horikoshi K."/>
        </authorList>
    </citation>
    <scope>NUCLEOTIDE SEQUENCE</scope>
</reference>
<dbReference type="PANTHER" id="PTHR16305">
    <property type="entry name" value="TESTICULAR SOLUBLE ADENYLYL CYCLASE"/>
    <property type="match status" value="1"/>
</dbReference>
<accession>H5SRY4</accession>
<dbReference type="InterPro" id="IPR005158">
    <property type="entry name" value="BTAD"/>
</dbReference>
<dbReference type="InterPro" id="IPR041664">
    <property type="entry name" value="AAA_16"/>
</dbReference>
<dbReference type="PANTHER" id="PTHR16305:SF28">
    <property type="entry name" value="GUANYLATE CYCLASE DOMAIN-CONTAINING PROTEIN"/>
    <property type="match status" value="1"/>
</dbReference>
<reference evidence="5" key="2">
    <citation type="journal article" date="2012" name="PLoS ONE">
        <title>A Deeply Branching Thermophilic Bacterium with an Ancient Acetyl-CoA Pathway Dominates a Subsurface Ecosystem.</title>
        <authorList>
            <person name="Takami H."/>
            <person name="Noguchi H."/>
            <person name="Takaki Y."/>
            <person name="Uchiyama I."/>
            <person name="Toyoda A."/>
            <person name="Nishi S."/>
            <person name="Chee G.-J."/>
            <person name="Arai W."/>
            <person name="Nunoura T."/>
            <person name="Itoh T."/>
            <person name="Hattori M."/>
            <person name="Takai K."/>
        </authorList>
    </citation>
    <scope>NUCLEOTIDE SEQUENCE</scope>
</reference>
<dbReference type="Gene3D" id="1.25.40.10">
    <property type="entry name" value="Tetratricopeptide repeat domain"/>
    <property type="match status" value="3"/>
</dbReference>
<dbReference type="InterPro" id="IPR016032">
    <property type="entry name" value="Sig_transdc_resp-reg_C-effctor"/>
</dbReference>
<dbReference type="InterPro" id="IPR019734">
    <property type="entry name" value="TPR_rpt"/>
</dbReference>
<sequence>MACLEIRLLGEIEVRRDGQLLVFPTQKVKELFAYLVIHRDHAHPRTVLANLLWPDADEEHGRANLRKALSFLRKMLASESEETRWLVLSGGAARFNAADCWLDSEEFERLITDGVKHKNTESLERAIALYRGTPLVGIYEDWAIAESERLQSLYLDALEQLAEIYQAQRKFQKAIPGWEKVIQIVPWHERAHRELITLYALGGDRTAALRQYREYCEILQRELHVPPLPETQALYEKILRGALPEPVRAVEFPPEVPFVGRERECDLLRNLWHRACAGEGQAVLIGGEVGVGKTSLVEHFANSVGAACLRGAAYSDAPPYDPILQAARDGLKDISHEMLAELPLPWRSELAQFMPELHERFPDLKPNPPSSQGKARWFAALTGLFELFARECPVILFLDDLHWADGATLEYLSYLIAHLKDQRIFLIGTYRTEETLTDSPLSRWREKLPRDFAHILKLSPLSREETDLLLTQLLPSHEREIGDVFYAKTKGNPLFVRELVRSWMASGTLQRDLHGHWKLTPEEISAAQLPESLRGLMKTSLRRVPRRALCVLNLVAIAGRSCTLALLSAVLHQSEEALLDRLDNLRRLGLIVEHEGHYCFSHELVRQVVYDELSTDYKRLGHKKIAEALEKLYPDRLDEFSRELAEHCERAQLWEKALTYMLQAVRRAQRAYAYGEALTLTERALKLFSKLQAQGAARLRKTKLELLDCYTDLFPTIYDIKPALEKLQAVIAEMISLGQELKETAQLCQAYQKRAYLELSAGQREAAKNTLRQAWELSQTLPDPSVTARVLDSSGDVYGQIGEYSQAVEYFRRAAEIWAAQGDAQRHASALKSIGTIQLLLGEYEQAQQSFKGALAGFAAASDLWGQAAVFNNLGIAMCELRRWAQAQEYYEHAYQLMSAVGDRRGLGVILLNLGTLQNEQGRFDEALNYLDRVVSMLGEAGLKGLEVETLSEKGRAHLGRGDLSVALECSTRAMQVLEAQHGMITQAQRFYFTHYQILQAHGRTAEAKIYLQKAYDEVCRVASQIRDEASRASFLQNVPINRQILQAFAGHAELS</sequence>
<dbReference type="Gene3D" id="3.40.50.300">
    <property type="entry name" value="P-loop containing nucleotide triphosphate hydrolases"/>
    <property type="match status" value="1"/>
</dbReference>
<dbReference type="GO" id="GO:0005737">
    <property type="term" value="C:cytoplasm"/>
    <property type="evidence" value="ECO:0007669"/>
    <property type="project" value="TreeGrafter"/>
</dbReference>
<feature type="domain" description="Bacterial transcriptional activator" evidence="4">
    <location>
        <begin position="102"/>
        <end position="239"/>
    </location>
</feature>
<dbReference type="Pfam" id="PF03704">
    <property type="entry name" value="BTAD"/>
    <property type="match status" value="1"/>
</dbReference>
<dbReference type="GO" id="GO:0003677">
    <property type="term" value="F:DNA binding"/>
    <property type="evidence" value="ECO:0007669"/>
    <property type="project" value="InterPro"/>
</dbReference>
<dbReference type="AlphaFoldDB" id="H5SRY4"/>
<dbReference type="InterPro" id="IPR011990">
    <property type="entry name" value="TPR-like_helical_dom_sf"/>
</dbReference>
<dbReference type="SMART" id="SM01043">
    <property type="entry name" value="BTAD"/>
    <property type="match status" value="1"/>
</dbReference>
<dbReference type="InterPro" id="IPR036388">
    <property type="entry name" value="WH-like_DNA-bd_sf"/>
</dbReference>
<proteinExistence type="predicted"/>
<keyword evidence="3" id="KW-0802">TPR repeat</keyword>
<keyword evidence="2" id="KW-0067">ATP-binding</keyword>
<dbReference type="SUPFAM" id="SSF52540">
    <property type="entry name" value="P-loop containing nucleoside triphosphate hydrolases"/>
    <property type="match status" value="1"/>
</dbReference>
<feature type="repeat" description="TPR" evidence="3">
    <location>
        <begin position="788"/>
        <end position="821"/>
    </location>
</feature>
<evidence type="ECO:0000256" key="1">
    <source>
        <dbReference type="ARBA" id="ARBA00022741"/>
    </source>
</evidence>